<evidence type="ECO:0000313" key="2">
    <source>
        <dbReference type="Proteomes" id="UP001597075"/>
    </source>
</evidence>
<comment type="caution">
    <text evidence="1">The sequence shown here is derived from an EMBL/GenBank/DDBJ whole genome shotgun (WGS) entry which is preliminary data.</text>
</comment>
<keyword evidence="2" id="KW-1185">Reference proteome</keyword>
<dbReference type="Proteomes" id="UP001597075">
    <property type="component" value="Unassembled WGS sequence"/>
</dbReference>
<accession>A0ABD6D1R0</accession>
<organism evidence="1 2">
    <name type="scientific">Haloplanus ruber</name>
    <dbReference type="NCBI Taxonomy" id="869892"/>
    <lineage>
        <taxon>Archaea</taxon>
        <taxon>Methanobacteriati</taxon>
        <taxon>Methanobacteriota</taxon>
        <taxon>Stenosarchaea group</taxon>
        <taxon>Halobacteria</taxon>
        <taxon>Halobacteriales</taxon>
        <taxon>Haloferacaceae</taxon>
        <taxon>Haloplanus</taxon>
    </lineage>
</organism>
<name>A0ABD6D1R0_9EURY</name>
<evidence type="ECO:0000313" key="1">
    <source>
        <dbReference type="EMBL" id="MFD1635422.1"/>
    </source>
</evidence>
<proteinExistence type="predicted"/>
<dbReference type="EMBL" id="JBHUDL010000032">
    <property type="protein sequence ID" value="MFD1635422.1"/>
    <property type="molecule type" value="Genomic_DNA"/>
</dbReference>
<dbReference type="RefSeq" id="WP_256407090.1">
    <property type="nucleotide sequence ID" value="NZ_CP187154.1"/>
</dbReference>
<dbReference type="AlphaFoldDB" id="A0ABD6D1R0"/>
<gene>
    <name evidence="1" type="ORF">ACFSBJ_17030</name>
</gene>
<reference evidence="1 2" key="1">
    <citation type="journal article" date="2019" name="Int. J. Syst. Evol. Microbiol.">
        <title>The Global Catalogue of Microorganisms (GCM) 10K type strain sequencing project: providing services to taxonomists for standard genome sequencing and annotation.</title>
        <authorList>
            <consortium name="The Broad Institute Genomics Platform"/>
            <consortium name="The Broad Institute Genome Sequencing Center for Infectious Disease"/>
            <person name="Wu L."/>
            <person name="Ma J."/>
        </authorList>
    </citation>
    <scope>NUCLEOTIDE SEQUENCE [LARGE SCALE GENOMIC DNA]</scope>
    <source>
        <strain evidence="1 2">CGMCC 1.10594</strain>
    </source>
</reference>
<protein>
    <submittedName>
        <fullName evidence="1">Uncharacterized protein</fullName>
    </submittedName>
</protein>
<sequence>MTMQVNTIIEFEVTFKQNLESSNALFGLVDRCAGLFVQDGDNRARHEKVEVSGRTAAGKIEAWREISTTEPVAPVREDIANEVVPELHDVLSSLPYVIDVTIGSVELTDADIN</sequence>